<organism evidence="2 3">
    <name type="scientific">Lentinula lateritia</name>
    <dbReference type="NCBI Taxonomy" id="40482"/>
    <lineage>
        <taxon>Eukaryota</taxon>
        <taxon>Fungi</taxon>
        <taxon>Dikarya</taxon>
        <taxon>Basidiomycota</taxon>
        <taxon>Agaricomycotina</taxon>
        <taxon>Agaricomycetes</taxon>
        <taxon>Agaricomycetidae</taxon>
        <taxon>Agaricales</taxon>
        <taxon>Marasmiineae</taxon>
        <taxon>Omphalotaceae</taxon>
        <taxon>Lentinula</taxon>
    </lineage>
</organism>
<reference evidence="2" key="1">
    <citation type="submission" date="2022-08" db="EMBL/GenBank/DDBJ databases">
        <title>A Global Phylogenomic Analysis of the Shiitake Genus Lentinula.</title>
        <authorList>
            <consortium name="DOE Joint Genome Institute"/>
            <person name="Sierra-Patev S."/>
            <person name="Min B."/>
            <person name="Naranjo-Ortiz M."/>
            <person name="Looney B."/>
            <person name="Konkel Z."/>
            <person name="Slot J.C."/>
            <person name="Sakamoto Y."/>
            <person name="Steenwyk J.L."/>
            <person name="Rokas A."/>
            <person name="Carro J."/>
            <person name="Camarero S."/>
            <person name="Ferreira P."/>
            <person name="Molpeceres G."/>
            <person name="Ruiz-Duenas F.J."/>
            <person name="Serrano A."/>
            <person name="Henrissat B."/>
            <person name="Drula E."/>
            <person name="Hughes K.W."/>
            <person name="Mata J.L."/>
            <person name="Ishikawa N.K."/>
            <person name="Vargas-Isla R."/>
            <person name="Ushijima S."/>
            <person name="Smith C.A."/>
            <person name="Ahrendt S."/>
            <person name="Andreopoulos W."/>
            <person name="He G."/>
            <person name="Labutti K."/>
            <person name="Lipzen A."/>
            <person name="Ng V."/>
            <person name="Riley R."/>
            <person name="Sandor L."/>
            <person name="Barry K."/>
            <person name="Martinez A.T."/>
            <person name="Xiao Y."/>
            <person name="Gibbons J.G."/>
            <person name="Terashima K."/>
            <person name="Grigoriev I.V."/>
            <person name="Hibbett D.S."/>
        </authorList>
    </citation>
    <scope>NUCLEOTIDE SEQUENCE</scope>
    <source>
        <strain evidence="2">RHP3577 ss4</strain>
    </source>
</reference>
<name>A0ABQ8V396_9AGAR</name>
<evidence type="ECO:0000256" key="1">
    <source>
        <dbReference type="SAM" id="MobiDB-lite"/>
    </source>
</evidence>
<feature type="compositionally biased region" description="Pro residues" evidence="1">
    <location>
        <begin position="267"/>
        <end position="280"/>
    </location>
</feature>
<accession>A0ABQ8V396</accession>
<dbReference type="Proteomes" id="UP001150217">
    <property type="component" value="Unassembled WGS sequence"/>
</dbReference>
<evidence type="ECO:0000313" key="3">
    <source>
        <dbReference type="Proteomes" id="UP001150217"/>
    </source>
</evidence>
<gene>
    <name evidence="2" type="ORF">C8R41DRAFT_615386</name>
</gene>
<dbReference type="InterPro" id="IPR011333">
    <property type="entry name" value="SKP1/BTB/POZ_sf"/>
</dbReference>
<evidence type="ECO:0000313" key="2">
    <source>
        <dbReference type="EMBL" id="KAJ4470497.1"/>
    </source>
</evidence>
<dbReference type="Gene3D" id="3.30.710.10">
    <property type="entry name" value="Potassium Channel Kv1.1, Chain A"/>
    <property type="match status" value="1"/>
</dbReference>
<sequence>MMVHPTARSTASDFSSLPLYKHAHNQIYPSSAQSSMNFRQSSKPAALFDPETGAELHRHPDLWFDDGSVICRAEDILFRIHISQMCRHSPFFRDMFSIGNPSNSVLGSSIYSKGGPNDFENCPLIELHDKADDVGNLFVALYDGPHFGNNDQDDFRVVSGVLRLSTKYLVDSLREKAIAHLSTAWPSTLKGWDAREDVARAYEMETGTSGARLYPSPLAVINLAREVDAPALLPSAFFDLSRYTYPQIFDPCAQDPLYYPSSSSNSPSPPPSLSSTSPPPPICLSLGDTQRLCLGKEASQHAITSLIQSMSNSQSIRNSGLQLQSAFSLTHPLTHGYTSSLSGSMHQSGHYHHHRSSSAAICISAAACRKDFSELVDLATKHYLFDRERGYSDPLYMADEIGGLKSEASECKACAKSLETWAMRERERIWRLIPTWFRLGSDTGSASPERTSSPPVVDI</sequence>
<proteinExistence type="predicted"/>
<dbReference type="EMBL" id="JANVFT010000091">
    <property type="protein sequence ID" value="KAJ4470497.1"/>
    <property type="molecule type" value="Genomic_DNA"/>
</dbReference>
<keyword evidence="3" id="KW-1185">Reference proteome</keyword>
<feature type="region of interest" description="Disordered" evidence="1">
    <location>
        <begin position="259"/>
        <end position="280"/>
    </location>
</feature>
<protein>
    <recommendedName>
        <fullName evidence="4">BTB domain-containing protein</fullName>
    </recommendedName>
</protein>
<evidence type="ECO:0008006" key="4">
    <source>
        <dbReference type="Google" id="ProtNLM"/>
    </source>
</evidence>
<comment type="caution">
    <text evidence="2">The sequence shown here is derived from an EMBL/GenBank/DDBJ whole genome shotgun (WGS) entry which is preliminary data.</text>
</comment>